<dbReference type="InterPro" id="IPR011335">
    <property type="entry name" value="Restrct_endonuc-II-like"/>
</dbReference>
<dbReference type="Gene3D" id="3.90.320.10">
    <property type="match status" value="1"/>
</dbReference>
<evidence type="ECO:0000313" key="2">
    <source>
        <dbReference type="EMBL" id="KKN03957.1"/>
    </source>
</evidence>
<sequence length="317" mass="35533">MPEQEIIPRSELEDADWLAKRRTGVGGSQIAAILGLVPGEFDVFASIVHGVQMKDNAALRRGRFLEAGITRWYAEVYDRHVLPSVWARHASAPHVCATPDGLLSEVPDGPPVAGLEVKDVGPHARHAWGTPGEENAVPARVVVQCWQGMAVMNLPVWHVAVFFEGEGDDPVEYIVPREPEFEARMIEKEEAWWTHHIIMGVEPDRSTARHMDEYIAARFPRETEPLREATEAEIPLLEELRYGTRVKKAVKDRVKALRSALKLSIGNAEGIEWDGQRITCRTVGEAEIAYTRKAGRQLRVPQKWSKALPVPGRKELE</sequence>
<gene>
    <name evidence="2" type="ORF">LCGC14_1102530</name>
</gene>
<comment type="caution">
    <text evidence="2">The sequence shown here is derived from an EMBL/GenBank/DDBJ whole genome shotgun (WGS) entry which is preliminary data.</text>
</comment>
<reference evidence="2" key="1">
    <citation type="journal article" date="2015" name="Nature">
        <title>Complex archaea that bridge the gap between prokaryotes and eukaryotes.</title>
        <authorList>
            <person name="Spang A."/>
            <person name="Saw J.H."/>
            <person name="Jorgensen S.L."/>
            <person name="Zaremba-Niedzwiedzka K."/>
            <person name="Martijn J."/>
            <person name="Lind A.E."/>
            <person name="van Eijk R."/>
            <person name="Schleper C."/>
            <person name="Guy L."/>
            <person name="Ettema T.J."/>
        </authorList>
    </citation>
    <scope>NUCLEOTIDE SEQUENCE</scope>
</reference>
<protein>
    <recommendedName>
        <fullName evidence="1">YqaJ viral recombinase domain-containing protein</fullName>
    </recommendedName>
</protein>
<accession>A0A0F9MWY6</accession>
<organism evidence="2">
    <name type="scientific">marine sediment metagenome</name>
    <dbReference type="NCBI Taxonomy" id="412755"/>
    <lineage>
        <taxon>unclassified sequences</taxon>
        <taxon>metagenomes</taxon>
        <taxon>ecological metagenomes</taxon>
    </lineage>
</organism>
<dbReference type="AlphaFoldDB" id="A0A0F9MWY6"/>
<proteinExistence type="predicted"/>
<dbReference type="Pfam" id="PF09588">
    <property type="entry name" value="YqaJ"/>
    <property type="match status" value="1"/>
</dbReference>
<dbReference type="EMBL" id="LAZR01004977">
    <property type="protein sequence ID" value="KKN03957.1"/>
    <property type="molecule type" value="Genomic_DNA"/>
</dbReference>
<dbReference type="SUPFAM" id="SSF52980">
    <property type="entry name" value="Restriction endonuclease-like"/>
    <property type="match status" value="1"/>
</dbReference>
<name>A0A0F9MWY6_9ZZZZ</name>
<feature type="domain" description="YqaJ viral recombinase" evidence="1">
    <location>
        <begin position="16"/>
        <end position="151"/>
    </location>
</feature>
<evidence type="ECO:0000259" key="1">
    <source>
        <dbReference type="Pfam" id="PF09588"/>
    </source>
</evidence>
<dbReference type="InterPro" id="IPR019080">
    <property type="entry name" value="YqaJ_viral_recombinase"/>
</dbReference>
<dbReference type="InterPro" id="IPR011604">
    <property type="entry name" value="PDDEXK-like_dom_sf"/>
</dbReference>